<accession>A0A8D9BIC1</accession>
<evidence type="ECO:0000313" key="2">
    <source>
        <dbReference type="EMBL" id="CAG6785783.1"/>
    </source>
</evidence>
<protein>
    <submittedName>
        <fullName evidence="2">Uncharacterized protein</fullName>
    </submittedName>
</protein>
<feature type="region of interest" description="Disordered" evidence="1">
    <location>
        <begin position="96"/>
        <end position="118"/>
    </location>
</feature>
<proteinExistence type="predicted"/>
<sequence length="187" mass="21783">MKLQGMKKSKVISEQQIPVTLREHNKIRSKGQACHTLPMHLNNYFPRHNLHSRWPCIRGLPTINPFIQLASLAHVFILRTLHQSDRFPLFRNYRSTKSTYAGPKNPNQDNGQGDQTEDEIVSKTKLDKRFFQTEKKFEAKDKPKKTKWAKDENKHLSKGENLSKQKIFLTEGHGKPAKKSKNNKKKK</sequence>
<feature type="compositionally biased region" description="Basic and acidic residues" evidence="1">
    <location>
        <begin position="148"/>
        <end position="163"/>
    </location>
</feature>
<feature type="region of interest" description="Disordered" evidence="1">
    <location>
        <begin position="134"/>
        <end position="187"/>
    </location>
</feature>
<organism evidence="2">
    <name type="scientific">Cacopsylla melanoneura</name>
    <dbReference type="NCBI Taxonomy" id="428564"/>
    <lineage>
        <taxon>Eukaryota</taxon>
        <taxon>Metazoa</taxon>
        <taxon>Ecdysozoa</taxon>
        <taxon>Arthropoda</taxon>
        <taxon>Hexapoda</taxon>
        <taxon>Insecta</taxon>
        <taxon>Pterygota</taxon>
        <taxon>Neoptera</taxon>
        <taxon>Paraneoptera</taxon>
        <taxon>Hemiptera</taxon>
        <taxon>Sternorrhyncha</taxon>
        <taxon>Psylloidea</taxon>
        <taxon>Psyllidae</taxon>
        <taxon>Psyllinae</taxon>
        <taxon>Cacopsylla</taxon>
    </lineage>
</organism>
<feature type="compositionally biased region" description="Polar residues" evidence="1">
    <location>
        <begin position="96"/>
        <end position="114"/>
    </location>
</feature>
<reference evidence="2" key="1">
    <citation type="submission" date="2021-05" db="EMBL/GenBank/DDBJ databases">
        <authorList>
            <person name="Alioto T."/>
            <person name="Alioto T."/>
            <person name="Gomez Garrido J."/>
        </authorList>
    </citation>
    <scope>NUCLEOTIDE SEQUENCE</scope>
</reference>
<dbReference type="EMBL" id="HBUF01645217">
    <property type="protein sequence ID" value="CAG6785783.1"/>
    <property type="molecule type" value="Transcribed_RNA"/>
</dbReference>
<name>A0A8D9BIC1_9HEMI</name>
<dbReference type="AlphaFoldDB" id="A0A8D9BIC1"/>
<feature type="compositionally biased region" description="Basic residues" evidence="1">
    <location>
        <begin position="175"/>
        <end position="187"/>
    </location>
</feature>
<evidence type="ECO:0000256" key="1">
    <source>
        <dbReference type="SAM" id="MobiDB-lite"/>
    </source>
</evidence>